<keyword evidence="3" id="KW-1185">Reference proteome</keyword>
<sequence length="175" mass="19422">MMKRRIALKNLATAAGGLLALPTWAHGWNTATVQTRSAFLDPHLDAVLTEVVDTIIPQTDTPGAKALNVQTFIQKMVADCYEKDVQTVLADGLKKVDETARQQHGKPFDSCNTPQRLAVLAAIEQAPETALNDFYRLVRQLTIQGFTTSEYVMTKHYNYQPTPGHYYGCVPISSR</sequence>
<dbReference type="Pfam" id="PF13618">
    <property type="entry name" value="Gluconate_2-dh3"/>
    <property type="match status" value="1"/>
</dbReference>
<dbReference type="InterPro" id="IPR027056">
    <property type="entry name" value="Gluconate_2DH_su3"/>
</dbReference>
<keyword evidence="1" id="KW-0732">Signal</keyword>
<dbReference type="EMBL" id="QLMC01000001">
    <property type="protein sequence ID" value="RAK02349.1"/>
    <property type="molecule type" value="Genomic_DNA"/>
</dbReference>
<name>A0A327X6Q1_LARAB</name>
<proteinExistence type="predicted"/>
<organism evidence="2 3">
    <name type="scientific">Larkinella arboricola</name>
    <dbReference type="NCBI Taxonomy" id="643671"/>
    <lineage>
        <taxon>Bacteria</taxon>
        <taxon>Pseudomonadati</taxon>
        <taxon>Bacteroidota</taxon>
        <taxon>Cytophagia</taxon>
        <taxon>Cytophagales</taxon>
        <taxon>Spirosomataceae</taxon>
        <taxon>Larkinella</taxon>
    </lineage>
</organism>
<evidence type="ECO:0000313" key="2">
    <source>
        <dbReference type="EMBL" id="RAK02349.1"/>
    </source>
</evidence>
<dbReference type="Proteomes" id="UP000248790">
    <property type="component" value="Unassembled WGS sequence"/>
</dbReference>
<protein>
    <submittedName>
        <fullName evidence="2">Gluconate 2-dehydrogenase subunit 3-like protein</fullName>
    </submittedName>
</protein>
<dbReference type="RefSeq" id="WP_229310523.1">
    <property type="nucleotide sequence ID" value="NZ_QLMC01000001.1"/>
</dbReference>
<feature type="chain" id="PRO_5016378543" evidence="1">
    <location>
        <begin position="26"/>
        <end position="175"/>
    </location>
</feature>
<evidence type="ECO:0000313" key="3">
    <source>
        <dbReference type="Proteomes" id="UP000248790"/>
    </source>
</evidence>
<accession>A0A327X6Q1</accession>
<comment type="caution">
    <text evidence="2">The sequence shown here is derived from an EMBL/GenBank/DDBJ whole genome shotgun (WGS) entry which is preliminary data.</text>
</comment>
<evidence type="ECO:0000256" key="1">
    <source>
        <dbReference type="SAM" id="SignalP"/>
    </source>
</evidence>
<feature type="signal peptide" evidence="1">
    <location>
        <begin position="1"/>
        <end position="25"/>
    </location>
</feature>
<dbReference type="AlphaFoldDB" id="A0A327X6Q1"/>
<gene>
    <name evidence="2" type="ORF">LX87_00469</name>
</gene>
<reference evidence="2 3" key="1">
    <citation type="submission" date="2018-06" db="EMBL/GenBank/DDBJ databases">
        <title>Genomic Encyclopedia of Archaeal and Bacterial Type Strains, Phase II (KMG-II): from individual species to whole genera.</title>
        <authorList>
            <person name="Goeker M."/>
        </authorList>
    </citation>
    <scope>NUCLEOTIDE SEQUENCE [LARGE SCALE GENOMIC DNA]</scope>
    <source>
        <strain evidence="2 3">DSM 21851</strain>
    </source>
</reference>